<name>A0AAE1ZI10_SCHME</name>
<evidence type="ECO:0000313" key="8">
    <source>
        <dbReference type="Proteomes" id="UP001292079"/>
    </source>
</evidence>
<reference evidence="7" key="2">
    <citation type="journal article" date="2023" name="Infect Dis Poverty">
        <title>Chromosome-scale genome of the human blood fluke Schistosoma mekongi and its implications for public health.</title>
        <authorList>
            <person name="Zhou M."/>
            <person name="Xu L."/>
            <person name="Xu D."/>
            <person name="Chen W."/>
            <person name="Khan J."/>
            <person name="Hu Y."/>
            <person name="Huang H."/>
            <person name="Wei H."/>
            <person name="Zhang Y."/>
            <person name="Chusongsang P."/>
            <person name="Tanasarnprasert K."/>
            <person name="Hu X."/>
            <person name="Limpanont Y."/>
            <person name="Lv Z."/>
        </authorList>
    </citation>
    <scope>NUCLEOTIDE SEQUENCE</scope>
    <source>
        <strain evidence="7">LV_2022a</strain>
    </source>
</reference>
<evidence type="ECO:0000256" key="2">
    <source>
        <dbReference type="PROSITE-ProRule" id="PRU01005"/>
    </source>
</evidence>
<dbReference type="PROSITE" id="PS51670">
    <property type="entry name" value="SHKT"/>
    <property type="match status" value="3"/>
</dbReference>
<dbReference type="PROSITE" id="PS50234">
    <property type="entry name" value="VWFA"/>
    <property type="match status" value="1"/>
</dbReference>
<evidence type="ECO:0000259" key="4">
    <source>
        <dbReference type="PROSITE" id="PS50234"/>
    </source>
</evidence>
<dbReference type="EMBL" id="JALJAT010000001">
    <property type="protein sequence ID" value="KAK4474636.1"/>
    <property type="molecule type" value="Genomic_DNA"/>
</dbReference>
<dbReference type="Gene3D" id="2.10.25.10">
    <property type="entry name" value="Laminin"/>
    <property type="match status" value="1"/>
</dbReference>
<accession>A0AAE1ZI10</accession>
<organism evidence="7 8">
    <name type="scientific">Schistosoma mekongi</name>
    <name type="common">Parasitic worm</name>
    <dbReference type="NCBI Taxonomy" id="38744"/>
    <lineage>
        <taxon>Eukaryota</taxon>
        <taxon>Metazoa</taxon>
        <taxon>Spiralia</taxon>
        <taxon>Lophotrochozoa</taxon>
        <taxon>Platyhelminthes</taxon>
        <taxon>Trematoda</taxon>
        <taxon>Digenea</taxon>
        <taxon>Strigeidida</taxon>
        <taxon>Schistosomatoidea</taxon>
        <taxon>Schistosomatidae</taxon>
        <taxon>Schistosoma</taxon>
    </lineage>
</organism>
<keyword evidence="8" id="KW-1185">Reference proteome</keyword>
<sequence>MHLSTLHCSEGYMKWLSLFIICLFIICLQEDIIESKQHHLKQRYGQHKPNCEMMKHIKCLPPIYTYGPCYKGVSQKKIIVFRRNAECICVPFIYNLMKQCPCSSPSKILYICPNDKRIKSYIYEKRVNGRCEKFPLKRKHTENCTIRYVWKKTESKISRKKRSVHLDTSSASKCGKNQHYVPERNPCPETCEGKFFGVESKCSYPTSGPGCECLPGYMRDGALCVPPSQCGCLESVCVDRESSEKCKRWRAEGRCQKDRAIMQRFCKATCQRCERPCEDQIASSQCELIKRRGECNVDFYKSMCMLTCSPQSCKCPKCHMESKRCHPITKNIELRHTCYQLQSNGSCKPLITRRYKPCGECPIKVTRIPGKCNYCTGFRKISLHTYFREEFGFKRCLKIERSHTEKCSCDRINLALKTCQANKIPVIKTMVRVQTSCDKCIYKKVNIFNKPIECKRPWIKRGKCKQMYPEQIGFTRKVIYMKEIPKNCKCQLISHEETEICGCPQTKRSNPICMTDRNQLAVKITYYKPNRTHCVKFTNISWIPKLPCQSNDQSLKVKQHNQYRCNPDTCERIWIGKAWIREHCKCKQIDVHHPAGKCCCPKPETSQSDCQNGLSEIVNVTYSLINGDCKRHVFRSTVRCSCPNSEKFVKCDSKNGRKIFETIKYEIQKDGICKKVEEIESHKINCIDEEIRRISECNVKITGDNRLFRQLFVVKARIHQCACKTPKPKILLEACNCPEAQINPVKQIQQCPSWCFNATQSNCDHRCQNIFIWQKLTYDFENPRHCKVDALQKIKKPCCCKHSKQIRKLCNKHGDKLIIETEENQWKNEQCIKNVRRIHQPIQCKIGLLKEMLTEPQEDGKQFIRSFYGYREICQCKIRVEERLCNQSCPKPTYEVECDSASRELLHKQTDYINIACSCQARIYKRRTKVLCPQYTTLISSHCSSVTNIETSTYRTHFQVGCECKEKISVKTKRCACPKDRISEKQCDRSNNKLISIRIHYELLDNDCLPQKDVIEEPVKCDKYMKMEIRRNNGKQMQRIICHKPTGRAQIITYVWIPKNCKCIRVKQVIREGLCICPPSTVKWMPCNMQHGTRQLILKYYKRSHCHCIKQVQILTKPCGCALKPSRTRHKCDPIQGILQTIIQKYEWNDGSNDCNKVNIVKTIPIVCRPRIRIIRGKCTNGKLVETLIENVPDANNCTCIQQTKTFNRDCRCPTEFIQVGNCSNIRSYWKEIVLERKWDNREQKCVVVKSFKTKHFCKCPPKKVNKECDNGVVIRTEVSFKLNKLTAVCHQYAKQLRYKPVCKETDGLRKSKQYQALFYRHLQSKCDRSTCTKSLETYANEYNPNTCKCGWKLVNKKRCTCCGCPKPHLSYVCENELILIVDITYYTTKQHRCGYECMRRVRTVKHRISCENYSPPPQAYWSKCDNRTCQQSFIASVYEVKNCRCVLSQKVVDKRPCCCLKEEEKQSFCKNGQLEIYTHRMSLENLQCVKSTKKQIVPIVCSKAVKLSYGECRPQTCRRPIFLIQSIIDPDTCKCKKQQTVKEERECCCIGKSQEIRQYCVGNCKIVVTKISKFDKVNERCVKENFIRRKCPKCPKSHVIEGACNNAGTCLKTNRHITYTIKNCQCQPVEQIRHERCCCPASKQLGSKCIKDKGVIENKNIYYELENGQCIKRETVEEKQIICPKAIQQSKFNANQYCDPSSCKQIVTTYQWNRVGCKCVKQIITTPQICCCTNRIPRTKQICSPNGSYKSITQMWRFDRGKCVKMSVTKKLPPPLCKPQDVTPIGPCDKTTGKQPILITRSIIEECECKTIYREKRDRICACPSPMIQVKPCNPITCLQQTTITKWAIEAKDKKCHRLHPDIKMRPCCCRREVRKDNLFKKCSPTNGQIEITNRTYYFNPKKELCEYKDRKSFINLVCPTETNVVKGNCNLVNGIALDSITSWEKLLSQCKCVKRNTYRKRICSCKHLNEKIQKPICSKQTGMLLKRKKIYELRNGICQPKIIWMKKLVACSSKKNIDVKCDPTTCDQLTTISWSIKTGCKCIKQRKYIQGKCCCPKPVEYRECHRNGSLLIIKKVSYKLDEDKGKCISQTDQLRKDIVCGVHGPRFIKRLCDKQTCHLATILLKTVLKNCQCHRMMRKIIHRNIRCCCPNPRFQEKCHQNYGILSRIMYRYELFKKQCITRKFIDENKIVCPEEKIIRGQCDVNTKMRPIQRRFYTLIGCKCQMKMESTMEPCKCRLPVIHKEKCTERKISRKVWRIVYMLRKNAESGEVTCEQEKEYLYDEPCRCRPSKLIKRCQNGNKILMKQVEYLVEKNDKKFCSVRHYMKKIPVTCRADAVRIKDEPCTNNLRRITFMHEILDKETCECRKQVKVEYEKCECDKDNNIKEFCQNGVRVVNKEVHVFSQSLGRCVKSNVRSVRPVVCSTKHQVIKSSGCVIERPDGIYYSEEIRWEQVVNCQCIIKRRQILRLCGCPKPSIKKQCLDTVNLAIYKNTFINIGGQCIPDQEVITTETRCQEKAQIVDKSTCEKQPINKFDLSRPPCLETLKINVPTIVDCQCQLKTIQIQRRCCTSQPKVKQICDPVKGRLVKITENYVLSPGAILFKRDDLVVYDYIQKTTSEQQDQTVVCPQPISYENCDRKSGLLTRVNTYYKRIGCECKPVKEITRAKCGCPPKKQWFSECKENFRIRQTISFKLINGKCVRQQHIDKQRCGCPKPINRVYCDGDGRWVKCNTQYVYNAKTHACRLLKHCVRWYDECPRPRNRLASQCNLQTQFKQLMQFVHFVKNRTSCKCNAIVKNEWTEYCECNHLDRESQHCLNHNTPVVEQVKHVLIKGDCVPKRLKYSTQLNCPKPITQHYPCNNNPNSPDRGYSISKIKYFIAKNCKCIPKQKTVRKPCNCKLIHPLIISKRCYKNNRLLIKKRFSTLIRGRCLQSEAVYKKPINCQPLRRIKVGQCQIGLDNVGTQQIDEFQLTVVNCKCKWRITHSERKICKCPNPIKKTKCFNNGHQLMHITTIYSLDGNTCKESEQPLEIDPCAHVKKTFNRRPLFQIKQCNPVTCLAKRVDYRYFVKNCKCEIQRKITNEICCCSNSIINQSICNSHTNVITYKQIHYTLISPTYNTNLFKSYCQPKFSQISVKVNCGKNLQRIRIKPCDGEFHIVTILKPIVENCICKQKIVEKKKIRCGCPTTVRHTPGKCINQWAIHKWMGLKSVPIGVNNSFQITEKSCKPIVMEERRIRCACPPVQVFKKCLNHSLLVIQRVHYKLNKELNNCERYTTKEYKRLVCPNTQITQTPCGKKLENYEQTEVIKQWHANQCKCLVKVIRNKWTCNCHARYPNQMTTKCLPNGYQRLIITRIWYNHGRQCLNKTEKQIENTACPKNLRIIKGQCNSTGYLPLIYLQQRPKSCQCVWQKLTDLELQTLNLRPTEACKCRPNFVVKRCLKGDNNQTAYLFNTYIKYVLQEGECHMHHKFEKTPVVCNVGSRLHRSQCNPINNELTETKITTYLHGCECQQKVVKHRCRCSCPKPKTNTICQSRDGLLRTIKVVHSFKEDQCNCEAKYYVQTSRIHCNKPPKLIKIGICHKLPRNESIYVNRNDLYKNIFWVKLRRVGCQCHYKRFMEQIPCYCSPDVKEETQCINDRILEIRKTERKLSDDKKQCIRVVISKIRKPIHLGKPEHTRKCNAKNGIETVVQRLPYVENCKRYYRVNVIHRKCKCNTKPRLIRQSPCTSECKVRSTWLVEKITSEGQCKFYYRVQEKACCCPSEVNLGTFCNRSTGILETGYRHFKLVNGNCLSKDRFTGKQIVCKRNEKVVRHQQPNGWIRIEKQFDIRDGCHCVQKLVVDYDKWNCPPPITQRRCVETNDEHFVLETISIKWQLSESKPVCSRLDTVIDRVPIDCSEEYVNKSDKCVMNANRHAFVRIDQVTSFHADGCRCIENSVRQVFTVCKCLRPHKEKSCHYSKGILTYQNVHYEVSGDKSRCLPRRSRRVVKVTCSPVGPQYKGKTQCDTESGQFFHLYEELKRVGCQCIKKEFRIPGRCKCPEQRTEMRCSMHNIQQLNTTTYKLSPKGTCIKSDKLQYKYIKCQIADDLLQESINYKIIQSQSVIKHVYKCGLVGMCMRIIQEYKMYTNHKCKCITERKEYKEACCCPTEKDVIRFNLPNNLSQPMILKKQCDSEKGLVITNTIRWNHEHGKCWPVVHRTVLPVICDRKEFFKPMTICRQGQQKHLHQREIREGCKCKLDKRVVMKPCSCDPLGIADIVLLIDETIISKQRNNSYYVNKILKYTTNIFYETSQTSNIDEQFRIALIKYSLEAKIILNLRNYPDLNELYAELKKLTFNGHQSDLRLALNVVKSQILPQTRPGASLIIYLITGAIIDQPTGVKQLTNYLKSHNVQINAIILASGHVSDVTLFKQLVSPPAALHLVKLVANRDQFTNHLNRIADTICKKACPVNHKKTSQCSHQTNCIGRIYYYMYHYNPVKGLCIGKTIVERKQCCCMQEVQRKTTCENNHLIQYTANWQLTSNGFCEQYVTRRDVTGLAISQCTPSNQTFIKSCNVRGEAVQITIYRYMENCKCKTKQSDRIVRCRCNKKHNTKTCFGDDLIVYHYHFERLLEGECLPQRREIHKKLACKRPRIFKSPCDPLTCQKRITIVKYVAQRCICKRFVKVKHETCCCQGNRTSSYAGCKHNDIKVFEEKIFDPKVRAGSCVQRVSYYFQPISCPNKPSINHHSCRRYNGESAIKQRNYENDNIDPGLIYRLVEKVEWKIQDCDCRRYYKSYFEACGCDESMFSNNSVRIKHKCDMKTGVLITYKQKIRLEIVGIPHEYTKLNRLNKLSDAACRPHYVMESARKIVCPDAKTNISPCELDNDGRSYRTIKIHKWKQSNCICQRLPPELIEKQVCKCLPIQVQKKCITLKNKLQIYVIKEKLHKTELASGKYKYECKKEQTMKEDTIQCPKNILHYSECKEGKMRVTIKVYKINNCKCQEEIRLQQLRCNKPEKSRNTQQLQPKSSKNILSTIYFLPEHCRKINRSSKRICEKSSRLSDLLCRRTCRRCLDCTMNNIQYEMINVNYPYNRNNVMNLKKYLIKIITNTLTLASCKLICANQTNCLSFIYLITNELNLNYYNKQIIQCILYRVDLLTIQQNSNINKQQYQTIDMNQQQLNQPFNVFTSIKNIKKCLAFRKICKHTCSSPKLTEISKCECKVYKNYYGNPSESSKFKTSLHCSKLINVQYYIQSNSDVCQEQIWQGYTPCSNPRYRDLPIRNLNKCDNIKSSLWCEAKLADDQLKCKDDLFNRLCSKTCGLCSCHGVNVFNGKCNSTGYKLDTHVIYKSHPIHHICIIQVKKHLSICEYCPVGTFEYVHKCDKQSRSRLVDQITAQLITLPLKHNEKQQTECSLQTKSYKFDCGNCLAAYRDKYTLSSCRKSQMKLIQVKSTYQLTLTTEYVVSENGCCRTKRTERRFNCENCPSPRIKLTPCYNEQRLKHIIFYTRPWVTSSRKPSECIQRIITKREKCSVDHHLPKDRCHDSLTYKDCVVFKQSRKCNLKSEEARSLCAKTCGFCN</sequence>
<feature type="domain" description="ShKT" evidence="6">
    <location>
        <begin position="5517"/>
        <end position="5553"/>
    </location>
</feature>
<gene>
    <name evidence="7" type="ORF">MN116_001771</name>
</gene>
<reference evidence="7" key="1">
    <citation type="submission" date="2022-04" db="EMBL/GenBank/DDBJ databases">
        <authorList>
            <person name="Xu L."/>
            <person name="Lv Z."/>
        </authorList>
    </citation>
    <scope>NUCLEOTIDE SEQUENCE</scope>
    <source>
        <strain evidence="7">LV_2022a</strain>
    </source>
</reference>
<feature type="disulfide bond" evidence="2">
    <location>
        <begin position="295"/>
        <end position="308"/>
    </location>
</feature>
<keyword evidence="2" id="KW-1015">Disulfide bond</keyword>
<dbReference type="CDD" id="cd19941">
    <property type="entry name" value="TIL"/>
    <property type="match status" value="1"/>
</dbReference>
<feature type="domain" description="PLAC" evidence="5">
    <location>
        <begin position="273"/>
        <end position="312"/>
    </location>
</feature>
<dbReference type="InterPro" id="IPR003582">
    <property type="entry name" value="ShKT_dom"/>
</dbReference>
<dbReference type="PROSITE" id="PS50900">
    <property type="entry name" value="PLAC"/>
    <property type="match status" value="1"/>
</dbReference>
<dbReference type="Pfam" id="PF00092">
    <property type="entry name" value="VWA"/>
    <property type="match status" value="1"/>
</dbReference>
<dbReference type="SMART" id="SM00327">
    <property type="entry name" value="VWA"/>
    <property type="match status" value="1"/>
</dbReference>
<feature type="signal peptide" evidence="3">
    <location>
        <begin position="1"/>
        <end position="29"/>
    </location>
</feature>
<dbReference type="Proteomes" id="UP001292079">
    <property type="component" value="Unassembled WGS sequence"/>
</dbReference>
<evidence type="ECO:0000259" key="6">
    <source>
        <dbReference type="PROSITE" id="PS51670"/>
    </source>
</evidence>
<evidence type="ECO:0008006" key="9">
    <source>
        <dbReference type="Google" id="ProtNLM"/>
    </source>
</evidence>
<comment type="caution">
    <text evidence="7">The sequence shown here is derived from an EMBL/GenBank/DDBJ whole genome shotgun (WGS) entry which is preliminary data.</text>
</comment>
<dbReference type="InterPro" id="IPR036084">
    <property type="entry name" value="Ser_inhib-like_sf"/>
</dbReference>
<feature type="disulfide bond" evidence="2">
    <location>
        <begin position="286"/>
        <end position="304"/>
    </location>
</feature>
<dbReference type="SMART" id="SM00254">
    <property type="entry name" value="ShKT"/>
    <property type="match status" value="3"/>
</dbReference>
<dbReference type="Gene3D" id="3.40.50.410">
    <property type="entry name" value="von Willebrand factor, type A domain"/>
    <property type="match status" value="1"/>
</dbReference>
<feature type="domain" description="ShKT" evidence="6">
    <location>
        <begin position="277"/>
        <end position="313"/>
    </location>
</feature>
<evidence type="ECO:0000259" key="5">
    <source>
        <dbReference type="PROSITE" id="PS50900"/>
    </source>
</evidence>
<feature type="chain" id="PRO_5042061797" description="von Willebrand factor type A domain-containing protein" evidence="3">
    <location>
        <begin position="30"/>
        <end position="5554"/>
    </location>
</feature>
<dbReference type="InterPro" id="IPR036465">
    <property type="entry name" value="vWFA_dom_sf"/>
</dbReference>
<dbReference type="InterPro" id="IPR002035">
    <property type="entry name" value="VWF_A"/>
</dbReference>
<comment type="caution">
    <text evidence="2">Lacks conserved residue(s) required for the propagation of feature annotation.</text>
</comment>
<feature type="domain" description="VWFA" evidence="4">
    <location>
        <begin position="4253"/>
        <end position="4439"/>
    </location>
</feature>
<dbReference type="SUPFAM" id="SSF53300">
    <property type="entry name" value="vWA-like"/>
    <property type="match status" value="1"/>
</dbReference>
<evidence type="ECO:0000256" key="1">
    <source>
        <dbReference type="ARBA" id="ARBA00022729"/>
    </source>
</evidence>
<dbReference type="InterPro" id="IPR010909">
    <property type="entry name" value="PLAC"/>
</dbReference>
<feature type="domain" description="ShKT" evidence="6">
    <location>
        <begin position="237"/>
        <end position="273"/>
    </location>
</feature>
<dbReference type="SUPFAM" id="SSF57567">
    <property type="entry name" value="Serine protease inhibitors"/>
    <property type="match status" value="1"/>
</dbReference>
<keyword evidence="1 3" id="KW-0732">Signal</keyword>
<protein>
    <recommendedName>
        <fullName evidence="9">von Willebrand factor type A domain-containing protein</fullName>
    </recommendedName>
</protein>
<evidence type="ECO:0000256" key="3">
    <source>
        <dbReference type="SAM" id="SignalP"/>
    </source>
</evidence>
<proteinExistence type="predicted"/>
<evidence type="ECO:0000313" key="7">
    <source>
        <dbReference type="EMBL" id="KAK4474636.1"/>
    </source>
</evidence>